<keyword evidence="1" id="KW-0812">Transmembrane</keyword>
<dbReference type="RefSeq" id="WP_046997517.1">
    <property type="nucleotide sequence ID" value="NZ_JAIQ01000174.1"/>
</dbReference>
<organism evidence="2 3">
    <name type="scientific">Aliarcobacter butzleri L348</name>
    <dbReference type="NCBI Taxonomy" id="1447256"/>
    <lineage>
        <taxon>Bacteria</taxon>
        <taxon>Pseudomonadati</taxon>
        <taxon>Campylobacterota</taxon>
        <taxon>Epsilonproteobacteria</taxon>
        <taxon>Campylobacterales</taxon>
        <taxon>Arcobacteraceae</taxon>
        <taxon>Aliarcobacter</taxon>
    </lineage>
</organism>
<keyword evidence="1" id="KW-0472">Membrane</keyword>
<dbReference type="Proteomes" id="UP000035514">
    <property type="component" value="Unassembled WGS sequence"/>
</dbReference>
<proteinExistence type="predicted"/>
<keyword evidence="1" id="KW-1133">Transmembrane helix</keyword>
<dbReference type="AlphaFoldDB" id="A0A0G9JPI7"/>
<comment type="caution">
    <text evidence="2">The sequence shown here is derived from an EMBL/GenBank/DDBJ whole genome shotgun (WGS) entry which is preliminary data.</text>
</comment>
<dbReference type="PATRIC" id="fig|1447256.3.peg.2544"/>
<accession>A0A0G9JPI7</accession>
<protein>
    <submittedName>
        <fullName evidence="2">Uncharacterized protein</fullName>
    </submittedName>
</protein>
<evidence type="ECO:0000313" key="2">
    <source>
        <dbReference type="EMBL" id="KLD96080.1"/>
    </source>
</evidence>
<evidence type="ECO:0000256" key="1">
    <source>
        <dbReference type="SAM" id="Phobius"/>
    </source>
</evidence>
<dbReference type="Pfam" id="PF07963">
    <property type="entry name" value="N_methyl"/>
    <property type="match status" value="1"/>
</dbReference>
<feature type="transmembrane region" description="Helical" evidence="1">
    <location>
        <begin position="6"/>
        <end position="27"/>
    </location>
</feature>
<reference evidence="2 3" key="1">
    <citation type="submission" date="2014-01" db="EMBL/GenBank/DDBJ databases">
        <title>Development of a Comparative Genomic Fingerprinting Assay for High Resolution Genotyping of Arcobacter butzleri.</title>
        <authorList>
            <person name="Webb A.L."/>
            <person name="Inglis G.D."/>
            <person name="Kruczkiewicz P."/>
            <person name="Selinger L.B."/>
            <person name="Taboada E.N."/>
        </authorList>
    </citation>
    <scope>NUCLEOTIDE SEQUENCE [LARGE SCALE GENOMIC DNA]</scope>
    <source>
        <strain evidence="2 3">L348</strain>
    </source>
</reference>
<sequence length="95" mass="11212">MQKNSFTLIETLVSITLLLIVIIGFKYSTYYDENSSKNFMLLNNLENLFDTKNYGSFQNSAKTLQLTINKETIENITVTKYQFENENIKLYKYEK</sequence>
<gene>
    <name evidence="2" type="ORF">AA20_12970</name>
</gene>
<dbReference type="EMBL" id="JAIQ01000174">
    <property type="protein sequence ID" value="KLD96080.1"/>
    <property type="molecule type" value="Genomic_DNA"/>
</dbReference>
<name>A0A0G9JPI7_9BACT</name>
<dbReference type="InterPro" id="IPR012902">
    <property type="entry name" value="N_methyl_site"/>
</dbReference>
<evidence type="ECO:0000313" key="3">
    <source>
        <dbReference type="Proteomes" id="UP000035514"/>
    </source>
</evidence>